<dbReference type="PANTHER" id="PTHR43133:SF25">
    <property type="entry name" value="RNA POLYMERASE SIGMA FACTOR RFAY-RELATED"/>
    <property type="match status" value="1"/>
</dbReference>
<dbReference type="InterPro" id="IPR013249">
    <property type="entry name" value="RNA_pol_sigma70_r4_t2"/>
</dbReference>
<dbReference type="SUPFAM" id="SSF88659">
    <property type="entry name" value="Sigma3 and sigma4 domains of RNA polymerase sigma factors"/>
    <property type="match status" value="1"/>
</dbReference>
<dbReference type="Proteomes" id="UP001183643">
    <property type="component" value="Unassembled WGS sequence"/>
</dbReference>
<feature type="domain" description="RNA polymerase sigma factor 70 region 4 type 2" evidence="7">
    <location>
        <begin position="104"/>
        <end position="155"/>
    </location>
</feature>
<dbReference type="SUPFAM" id="SSF88946">
    <property type="entry name" value="Sigma2 domain of RNA polymerase sigma factors"/>
    <property type="match status" value="1"/>
</dbReference>
<accession>A0AAE3YQ74</accession>
<evidence type="ECO:0000256" key="3">
    <source>
        <dbReference type="ARBA" id="ARBA00023082"/>
    </source>
</evidence>
<evidence type="ECO:0000256" key="2">
    <source>
        <dbReference type="ARBA" id="ARBA00023015"/>
    </source>
</evidence>
<sequence>MGPPDPDDRDEAWFSALYTDFYHHILRYGVRRLPDTEAASELAQDVFVITWRRRTEVPATPLPWLYGVARRVLANRRRADTHLPVPLADVPETPVSDEPATALDLRAALATLPEPDQEILRLVGWEELSVSEAAHVLGCSRTAAGVRLHRARRRLTSALQHPPRRPPTPDRPAPPGRTAVSGRTAISGWPGADMPESWRAPEPRAARAGVNGLGNGTTRPAPLGAAVDDRGGRR</sequence>
<dbReference type="CDD" id="cd06171">
    <property type="entry name" value="Sigma70_r4"/>
    <property type="match status" value="1"/>
</dbReference>
<comment type="similarity">
    <text evidence="1">Belongs to the sigma-70 factor family. ECF subfamily.</text>
</comment>
<dbReference type="InterPro" id="IPR013325">
    <property type="entry name" value="RNA_pol_sigma_r2"/>
</dbReference>
<reference evidence="8" key="1">
    <citation type="submission" date="2023-07" db="EMBL/GenBank/DDBJ databases">
        <title>Sequencing the genomes of 1000 actinobacteria strains.</title>
        <authorList>
            <person name="Klenk H.-P."/>
        </authorList>
    </citation>
    <scope>NUCLEOTIDE SEQUENCE</scope>
    <source>
        <strain evidence="8">DSM 44707</strain>
    </source>
</reference>
<dbReference type="InterPro" id="IPR014284">
    <property type="entry name" value="RNA_pol_sigma-70_dom"/>
</dbReference>
<gene>
    <name evidence="8" type="ORF">J2S41_002559</name>
</gene>
<dbReference type="Gene3D" id="1.10.10.10">
    <property type="entry name" value="Winged helix-like DNA-binding domain superfamily/Winged helix DNA-binding domain"/>
    <property type="match status" value="1"/>
</dbReference>
<dbReference type="GO" id="GO:0003677">
    <property type="term" value="F:DNA binding"/>
    <property type="evidence" value="ECO:0007669"/>
    <property type="project" value="InterPro"/>
</dbReference>
<protein>
    <submittedName>
        <fullName evidence="8">RNA polymerase sigma-70 factor (ECF subfamily)</fullName>
    </submittedName>
</protein>
<dbReference type="GO" id="GO:0016987">
    <property type="term" value="F:sigma factor activity"/>
    <property type="evidence" value="ECO:0007669"/>
    <property type="project" value="UniProtKB-KW"/>
</dbReference>
<evidence type="ECO:0000313" key="9">
    <source>
        <dbReference type="Proteomes" id="UP001183643"/>
    </source>
</evidence>
<dbReference type="InterPro" id="IPR007627">
    <property type="entry name" value="RNA_pol_sigma70_r2"/>
</dbReference>
<evidence type="ECO:0000259" key="7">
    <source>
        <dbReference type="Pfam" id="PF08281"/>
    </source>
</evidence>
<keyword evidence="4" id="KW-0804">Transcription</keyword>
<evidence type="ECO:0000256" key="4">
    <source>
        <dbReference type="ARBA" id="ARBA00023163"/>
    </source>
</evidence>
<dbReference type="NCBIfam" id="TIGR02937">
    <property type="entry name" value="sigma70-ECF"/>
    <property type="match status" value="1"/>
</dbReference>
<dbReference type="InterPro" id="IPR039425">
    <property type="entry name" value="RNA_pol_sigma-70-like"/>
</dbReference>
<dbReference type="PANTHER" id="PTHR43133">
    <property type="entry name" value="RNA POLYMERASE ECF-TYPE SIGMA FACTO"/>
    <property type="match status" value="1"/>
</dbReference>
<keyword evidence="2" id="KW-0805">Transcription regulation</keyword>
<dbReference type="Pfam" id="PF04542">
    <property type="entry name" value="Sigma70_r2"/>
    <property type="match status" value="1"/>
</dbReference>
<evidence type="ECO:0000259" key="6">
    <source>
        <dbReference type="Pfam" id="PF04542"/>
    </source>
</evidence>
<keyword evidence="3" id="KW-0731">Sigma factor</keyword>
<evidence type="ECO:0000256" key="1">
    <source>
        <dbReference type="ARBA" id="ARBA00010641"/>
    </source>
</evidence>
<name>A0AAE3YQ74_9ACTN</name>
<organism evidence="8 9">
    <name type="scientific">Catenuloplanes atrovinosus</name>
    <dbReference type="NCBI Taxonomy" id="137266"/>
    <lineage>
        <taxon>Bacteria</taxon>
        <taxon>Bacillati</taxon>
        <taxon>Actinomycetota</taxon>
        <taxon>Actinomycetes</taxon>
        <taxon>Micromonosporales</taxon>
        <taxon>Micromonosporaceae</taxon>
        <taxon>Catenuloplanes</taxon>
    </lineage>
</organism>
<evidence type="ECO:0000313" key="8">
    <source>
        <dbReference type="EMBL" id="MDR7275781.1"/>
    </source>
</evidence>
<dbReference type="AlphaFoldDB" id="A0AAE3YQ74"/>
<feature type="compositionally biased region" description="Pro residues" evidence="5">
    <location>
        <begin position="165"/>
        <end position="175"/>
    </location>
</feature>
<dbReference type="Pfam" id="PF08281">
    <property type="entry name" value="Sigma70_r4_2"/>
    <property type="match status" value="1"/>
</dbReference>
<dbReference type="GO" id="GO:0006352">
    <property type="term" value="P:DNA-templated transcription initiation"/>
    <property type="evidence" value="ECO:0007669"/>
    <property type="project" value="InterPro"/>
</dbReference>
<evidence type="ECO:0000256" key="5">
    <source>
        <dbReference type="SAM" id="MobiDB-lite"/>
    </source>
</evidence>
<comment type="caution">
    <text evidence="8">The sequence shown here is derived from an EMBL/GenBank/DDBJ whole genome shotgun (WGS) entry which is preliminary data.</text>
</comment>
<dbReference type="InterPro" id="IPR036388">
    <property type="entry name" value="WH-like_DNA-bd_sf"/>
</dbReference>
<keyword evidence="9" id="KW-1185">Reference proteome</keyword>
<dbReference type="RefSeq" id="WP_310367157.1">
    <property type="nucleotide sequence ID" value="NZ_JAVDYB010000001.1"/>
</dbReference>
<feature type="domain" description="RNA polymerase sigma-70 region 2" evidence="6">
    <location>
        <begin position="17"/>
        <end position="79"/>
    </location>
</feature>
<dbReference type="EMBL" id="JAVDYB010000001">
    <property type="protein sequence ID" value="MDR7275781.1"/>
    <property type="molecule type" value="Genomic_DNA"/>
</dbReference>
<proteinExistence type="inferred from homology"/>
<dbReference type="Gene3D" id="1.10.1740.10">
    <property type="match status" value="1"/>
</dbReference>
<dbReference type="InterPro" id="IPR013324">
    <property type="entry name" value="RNA_pol_sigma_r3/r4-like"/>
</dbReference>
<feature type="region of interest" description="Disordered" evidence="5">
    <location>
        <begin position="155"/>
        <end position="234"/>
    </location>
</feature>